<dbReference type="FunFam" id="3.40.640.10:FF:000037">
    <property type="entry name" value="dTDP-4-amino-4,6-dideoxygalactose transaminase"/>
    <property type="match status" value="1"/>
</dbReference>
<dbReference type="PANTHER" id="PTHR30244">
    <property type="entry name" value="TRANSAMINASE"/>
    <property type="match status" value="1"/>
</dbReference>
<feature type="modified residue" description="N6-(pyridoxal phosphate)lysine" evidence="4">
    <location>
        <position position="187"/>
    </location>
</feature>
<evidence type="ECO:0000256" key="1">
    <source>
        <dbReference type="ARBA" id="ARBA00022898"/>
    </source>
</evidence>
<keyword evidence="7" id="KW-1185">Reference proteome</keyword>
<dbReference type="Pfam" id="PF01041">
    <property type="entry name" value="DegT_DnrJ_EryC1"/>
    <property type="match status" value="1"/>
</dbReference>
<dbReference type="GO" id="GO:0030170">
    <property type="term" value="F:pyridoxal phosphate binding"/>
    <property type="evidence" value="ECO:0007669"/>
    <property type="project" value="TreeGrafter"/>
</dbReference>
<gene>
    <name evidence="6" type="primary">wecE</name>
</gene>
<evidence type="ECO:0000256" key="2">
    <source>
        <dbReference type="ARBA" id="ARBA00037999"/>
    </source>
</evidence>
<name>Q8D2Q2_WIGBR</name>
<dbReference type="InterPro" id="IPR000653">
    <property type="entry name" value="DegT/StrS_aminotransferase"/>
</dbReference>
<dbReference type="GO" id="GO:0000271">
    <property type="term" value="P:polysaccharide biosynthetic process"/>
    <property type="evidence" value="ECO:0007669"/>
    <property type="project" value="TreeGrafter"/>
</dbReference>
<proteinExistence type="inferred from homology"/>
<evidence type="ECO:0000256" key="5">
    <source>
        <dbReference type="RuleBase" id="RU004508"/>
    </source>
</evidence>
<dbReference type="AlphaFoldDB" id="Q8D2Q2"/>
<evidence type="ECO:0000313" key="7">
    <source>
        <dbReference type="Proteomes" id="UP000000562"/>
    </source>
</evidence>
<dbReference type="Gene3D" id="3.40.640.10">
    <property type="entry name" value="Type I PLP-dependent aspartate aminotransferase-like (Major domain)"/>
    <property type="match status" value="1"/>
</dbReference>
<accession>Q8D2Q2</accession>
<dbReference type="KEGG" id="wbr:wecE"/>
<dbReference type="NCBIfam" id="NF008687">
    <property type="entry name" value="PRK11706.1"/>
    <property type="match status" value="1"/>
</dbReference>
<dbReference type="GO" id="GO:0019180">
    <property type="term" value="F:dTDP-4-amino-4,6-dideoxygalactose transaminase activity"/>
    <property type="evidence" value="ECO:0007669"/>
    <property type="project" value="TreeGrafter"/>
</dbReference>
<dbReference type="InterPro" id="IPR012749">
    <property type="entry name" value="WecE-like"/>
</dbReference>
<dbReference type="InterPro" id="IPR015424">
    <property type="entry name" value="PyrdxlP-dep_Trfase"/>
</dbReference>
<dbReference type="HOGENOM" id="CLU_033332_0_2_6"/>
<comment type="similarity">
    <text evidence="2 5">Belongs to the DegT/DnrJ/EryC1 family.</text>
</comment>
<dbReference type="EMBL" id="BA000021">
    <property type="protein sequence ID" value="BAC24448.1"/>
    <property type="molecule type" value="Genomic_DNA"/>
</dbReference>
<evidence type="ECO:0000313" key="6">
    <source>
        <dbReference type="EMBL" id="BAC24448.1"/>
    </source>
</evidence>
<sequence>MKKKNKIIPFNLPVYSGKELKYIDFAIRNKTFSGEGYFSNLCTLWIENKLNIKKVFLTPSCTSSLEMAALLLKINKDDEIIMPSYTFVSTANPFVLRGAKIVFVDIRSDNLNINENLIESAITKKTKAIVVMHYAGISCEMDFIKNISNKYKLWLIEDSAQSMMSKYKNLYLGSLGHIGCFSFHETKNYTSGGEGGAILINDESLIKRASIIKEKGTNRSLFIKGKTNKYVWKDIGSSYTISDIQAAYLWSQLKISEKIQKKREMLWKNYFLSLENIKLFRIPFFNKNCKHNANTFYLIFNDKKTCNLFIEYMKNNKITTLRHYVPLHISPAGKKFGKFHGNDINTIKTSNNLVRLPLFFNLKNKDQKYIISNIYNFIDKYS</sequence>
<dbReference type="InterPro" id="IPR015421">
    <property type="entry name" value="PyrdxlP-dep_Trfase_major"/>
</dbReference>
<dbReference type="STRING" id="36870.gene:10368798"/>
<dbReference type="eggNOG" id="COG0399">
    <property type="taxonomic scope" value="Bacteria"/>
</dbReference>
<evidence type="ECO:0000256" key="4">
    <source>
        <dbReference type="PIRSR" id="PIRSR000390-2"/>
    </source>
</evidence>
<keyword evidence="1 4" id="KW-0663">Pyridoxal phosphate</keyword>
<organism evidence="6 7">
    <name type="scientific">Wigglesworthia glossinidia brevipalpis</name>
    <dbReference type="NCBI Taxonomy" id="36870"/>
    <lineage>
        <taxon>Bacteria</taxon>
        <taxon>Pseudomonadati</taxon>
        <taxon>Pseudomonadota</taxon>
        <taxon>Gammaproteobacteria</taxon>
        <taxon>Enterobacterales</taxon>
        <taxon>Erwiniaceae</taxon>
        <taxon>Wigglesworthia</taxon>
    </lineage>
</organism>
<dbReference type="CDD" id="cd00616">
    <property type="entry name" value="AHBA_syn"/>
    <property type="match status" value="1"/>
</dbReference>
<dbReference type="NCBIfam" id="TIGR02379">
    <property type="entry name" value="ECA_wecE"/>
    <property type="match status" value="1"/>
</dbReference>
<feature type="active site" description="Proton acceptor" evidence="3">
    <location>
        <position position="187"/>
    </location>
</feature>
<protein>
    <submittedName>
        <fullName evidence="6">WecE protein</fullName>
    </submittedName>
</protein>
<dbReference type="Proteomes" id="UP000000562">
    <property type="component" value="Chromosome"/>
</dbReference>
<reference evidence="6 7" key="1">
    <citation type="journal article" date="2002" name="Nat. Genet.">
        <title>Genome sequence of the endocellular obligate symbiont of tsetse flies, Wigglesworthia glossinidia.</title>
        <authorList>
            <person name="Akman L."/>
            <person name="Yamashita A."/>
            <person name="Watanabe H."/>
            <person name="Oshima K."/>
            <person name="Shiba T."/>
            <person name="Hattori M."/>
            <person name="Aksoy S."/>
        </authorList>
    </citation>
    <scope>NUCLEOTIDE SEQUENCE [LARGE SCALE GENOMIC DNA]</scope>
</reference>
<dbReference type="SUPFAM" id="SSF53383">
    <property type="entry name" value="PLP-dependent transferases"/>
    <property type="match status" value="1"/>
</dbReference>
<evidence type="ECO:0000256" key="3">
    <source>
        <dbReference type="PIRSR" id="PIRSR000390-1"/>
    </source>
</evidence>
<dbReference type="PIRSF" id="PIRSF000390">
    <property type="entry name" value="PLP_StrS"/>
    <property type="match status" value="1"/>
</dbReference>
<dbReference type="PANTHER" id="PTHR30244:SF34">
    <property type="entry name" value="DTDP-4-AMINO-4,6-DIDEOXYGALACTOSE TRANSAMINASE"/>
    <property type="match status" value="1"/>
</dbReference>